<dbReference type="InterPro" id="IPR002052">
    <property type="entry name" value="DNA_methylase_N6_adenine_CS"/>
</dbReference>
<evidence type="ECO:0000313" key="4">
    <source>
        <dbReference type="EMBL" id="RWR54953.1"/>
    </source>
</evidence>
<dbReference type="GO" id="GO:0032259">
    <property type="term" value="P:methylation"/>
    <property type="evidence" value="ECO:0007669"/>
    <property type="project" value="UniProtKB-KW"/>
</dbReference>
<dbReference type="PANTHER" id="PTHR47739:SF1">
    <property type="entry name" value="TRNA1(VAL) (ADENINE(37)-N6)-METHYLTRANSFERASE"/>
    <property type="match status" value="1"/>
</dbReference>
<dbReference type="GO" id="GO:0008757">
    <property type="term" value="F:S-adenosylmethionine-dependent methyltransferase activity"/>
    <property type="evidence" value="ECO:0007669"/>
    <property type="project" value="UniProtKB-ARBA"/>
</dbReference>
<dbReference type="GO" id="GO:0003676">
    <property type="term" value="F:nucleic acid binding"/>
    <property type="evidence" value="ECO:0007669"/>
    <property type="project" value="InterPro"/>
</dbReference>
<reference evidence="4" key="2">
    <citation type="submission" date="2019-01" db="EMBL/GenBank/DDBJ databases">
        <authorList>
            <person name="Li Y."/>
        </authorList>
    </citation>
    <scope>NUCLEOTIDE SEQUENCE [LARGE SCALE GENOMIC DNA]</scope>
    <source>
        <strain evidence="4">CGMCC 1.12963</strain>
    </source>
</reference>
<organism evidence="4 5">
    <name type="scientific">Paenirhodobacter huangdaonensis</name>
    <dbReference type="NCBI Taxonomy" id="2501515"/>
    <lineage>
        <taxon>Bacteria</taxon>
        <taxon>Pseudomonadati</taxon>
        <taxon>Pseudomonadota</taxon>
        <taxon>Alphaproteobacteria</taxon>
        <taxon>Rhodobacterales</taxon>
        <taxon>Rhodobacter group</taxon>
        <taxon>Paenirhodobacter</taxon>
    </lineage>
</organism>
<dbReference type="InterPro" id="IPR050210">
    <property type="entry name" value="tRNA_Adenine-N(6)_MTase"/>
</dbReference>
<dbReference type="CDD" id="cd02440">
    <property type="entry name" value="AdoMet_MTases"/>
    <property type="match status" value="1"/>
</dbReference>
<dbReference type="RefSeq" id="WP_128154553.1">
    <property type="nucleotide sequence ID" value="NZ_JBHSOM010000007.1"/>
</dbReference>
<dbReference type="EMBL" id="SAVA01000001">
    <property type="protein sequence ID" value="RWR54953.1"/>
    <property type="molecule type" value="Genomic_DNA"/>
</dbReference>
<dbReference type="GO" id="GO:0008170">
    <property type="term" value="F:N-methyltransferase activity"/>
    <property type="evidence" value="ECO:0007669"/>
    <property type="project" value="UniProtKB-ARBA"/>
</dbReference>
<evidence type="ECO:0000259" key="3">
    <source>
        <dbReference type="Pfam" id="PF05175"/>
    </source>
</evidence>
<dbReference type="InterPro" id="IPR007848">
    <property type="entry name" value="Small_mtfrase_dom"/>
</dbReference>
<gene>
    <name evidence="4" type="ORF">EOW66_02505</name>
</gene>
<dbReference type="PROSITE" id="PS00092">
    <property type="entry name" value="N6_MTASE"/>
    <property type="match status" value="1"/>
</dbReference>
<evidence type="ECO:0000313" key="5">
    <source>
        <dbReference type="Proteomes" id="UP000288071"/>
    </source>
</evidence>
<comment type="caution">
    <text evidence="4">The sequence shown here is derived from an EMBL/GenBank/DDBJ whole genome shotgun (WGS) entry which is preliminary data.</text>
</comment>
<evidence type="ECO:0000256" key="2">
    <source>
        <dbReference type="ARBA" id="ARBA00022691"/>
    </source>
</evidence>
<keyword evidence="5" id="KW-1185">Reference proteome</keyword>
<dbReference type="InterPro" id="IPR029063">
    <property type="entry name" value="SAM-dependent_MTases_sf"/>
</dbReference>
<name>A0A3S3MTF2_9RHOB</name>
<keyword evidence="2" id="KW-0949">S-adenosyl-L-methionine</keyword>
<dbReference type="Proteomes" id="UP000288071">
    <property type="component" value="Unassembled WGS sequence"/>
</dbReference>
<dbReference type="PANTHER" id="PTHR47739">
    <property type="entry name" value="TRNA1(VAL) (ADENINE(37)-N6)-METHYLTRANSFERASE"/>
    <property type="match status" value="1"/>
</dbReference>
<reference evidence="4" key="1">
    <citation type="submission" date="2019-01" db="EMBL/GenBank/DDBJ databases">
        <title>Sinorhodobacter populi sp. nov. isolated from the symptomatic bark tissue of Populus euramericana canker.</title>
        <authorList>
            <person name="Xu G."/>
        </authorList>
    </citation>
    <scope>NUCLEOTIDE SEQUENCE [LARGE SCALE GENOMIC DNA]</scope>
    <source>
        <strain evidence="4">CGMCC 1.12963</strain>
    </source>
</reference>
<dbReference type="Gene3D" id="3.40.50.150">
    <property type="entry name" value="Vaccinia Virus protein VP39"/>
    <property type="match status" value="1"/>
</dbReference>
<dbReference type="Pfam" id="PF05175">
    <property type="entry name" value="MTS"/>
    <property type="match status" value="1"/>
</dbReference>
<feature type="domain" description="Methyltransferase small" evidence="3">
    <location>
        <begin position="34"/>
        <end position="126"/>
    </location>
</feature>
<protein>
    <submittedName>
        <fullName evidence="4">Methyltransferase domain-containing protein</fullName>
    </submittedName>
</protein>
<dbReference type="SUPFAM" id="SSF53335">
    <property type="entry name" value="S-adenosyl-L-methionine-dependent methyltransferases"/>
    <property type="match status" value="1"/>
</dbReference>
<proteinExistence type="predicted"/>
<accession>A0A3S3MTF2</accession>
<keyword evidence="4" id="KW-0808">Transferase</keyword>
<evidence type="ECO:0000256" key="1">
    <source>
        <dbReference type="ARBA" id="ARBA00022603"/>
    </source>
</evidence>
<keyword evidence="1 4" id="KW-0489">Methyltransferase</keyword>
<sequence>MFAPEELTQDRFLDGRLLVAQPRRGYRAAMDPVLLAAACPALPGQAVLELGCGAGVASLCLGWRVPDLQLAGLELQPAYAALARANAATNGIALEVVEGDLAAMPACLRARSFDHVIANPPYFAPKGGTAAADPGRETAQREATPLADWVVSGYRRLVPGGWLTMIQNADRLPELLSAMAGQGGSIRVLPIAARSGRAAGRVIVQARKGGRGPFTLLAPLVLHAAPAHAGDAEDLTKIAQDVLRCGEVLRMQP</sequence>
<dbReference type="AlphaFoldDB" id="A0A3S3MTF2"/>